<evidence type="ECO:0008006" key="4">
    <source>
        <dbReference type="Google" id="ProtNLM"/>
    </source>
</evidence>
<name>A0A8S2FY95_9BILA</name>
<dbReference type="PANTHER" id="PTHR10937:SF0">
    <property type="entry name" value="GLUTAMINE--FRUCTOSE-6-PHOSPHATE TRANSAMINASE (ISOMERIZING)"/>
    <property type="match status" value="1"/>
</dbReference>
<dbReference type="GO" id="GO:0006487">
    <property type="term" value="P:protein N-linked glycosylation"/>
    <property type="evidence" value="ECO:0007669"/>
    <property type="project" value="TreeGrafter"/>
</dbReference>
<organism evidence="1 3">
    <name type="scientific">Didymodactylos carnosus</name>
    <dbReference type="NCBI Taxonomy" id="1234261"/>
    <lineage>
        <taxon>Eukaryota</taxon>
        <taxon>Metazoa</taxon>
        <taxon>Spiralia</taxon>
        <taxon>Gnathifera</taxon>
        <taxon>Rotifera</taxon>
        <taxon>Eurotatoria</taxon>
        <taxon>Bdelloidea</taxon>
        <taxon>Philodinida</taxon>
        <taxon>Philodinidae</taxon>
        <taxon>Didymodactylos</taxon>
    </lineage>
</organism>
<dbReference type="Gene3D" id="3.40.50.10490">
    <property type="entry name" value="Glucose-6-phosphate isomerase like protein, domain 1"/>
    <property type="match status" value="1"/>
</dbReference>
<dbReference type="SUPFAM" id="SSF53697">
    <property type="entry name" value="SIS domain"/>
    <property type="match status" value="1"/>
</dbReference>
<dbReference type="InterPro" id="IPR046348">
    <property type="entry name" value="SIS_dom_sf"/>
</dbReference>
<dbReference type="GO" id="GO:0097367">
    <property type="term" value="F:carbohydrate derivative binding"/>
    <property type="evidence" value="ECO:0007669"/>
    <property type="project" value="InterPro"/>
</dbReference>
<dbReference type="Proteomes" id="UP000677228">
    <property type="component" value="Unassembled WGS sequence"/>
</dbReference>
<evidence type="ECO:0000313" key="1">
    <source>
        <dbReference type="EMBL" id="CAF1575802.1"/>
    </source>
</evidence>
<gene>
    <name evidence="1" type="ORF">OVA965_LOCUS40655</name>
    <name evidence="2" type="ORF">TMI583_LOCUS42128</name>
</gene>
<dbReference type="PANTHER" id="PTHR10937">
    <property type="entry name" value="GLUCOSAMINE--FRUCTOSE-6-PHOSPHATE AMINOTRANSFERASE, ISOMERIZING"/>
    <property type="match status" value="1"/>
</dbReference>
<dbReference type="EMBL" id="CAJNOK010044732">
    <property type="protein sequence ID" value="CAF1575802.1"/>
    <property type="molecule type" value="Genomic_DNA"/>
</dbReference>
<dbReference type="GO" id="GO:0004360">
    <property type="term" value="F:glutamine-fructose-6-phosphate transaminase (isomerizing) activity"/>
    <property type="evidence" value="ECO:0007669"/>
    <property type="project" value="TreeGrafter"/>
</dbReference>
<proteinExistence type="predicted"/>
<evidence type="ECO:0000313" key="2">
    <source>
        <dbReference type="EMBL" id="CAF4372640.1"/>
    </source>
</evidence>
<comment type="caution">
    <text evidence="1">The sequence shown here is derived from an EMBL/GenBank/DDBJ whole genome shotgun (WGS) entry which is preliminary data.</text>
</comment>
<protein>
    <recommendedName>
        <fullName evidence="4">SIS domain-containing protein</fullName>
    </recommendedName>
</protein>
<reference evidence="1" key="1">
    <citation type="submission" date="2021-02" db="EMBL/GenBank/DDBJ databases">
        <authorList>
            <person name="Nowell W R."/>
        </authorList>
    </citation>
    <scope>NUCLEOTIDE SEQUENCE</scope>
</reference>
<dbReference type="Proteomes" id="UP000682733">
    <property type="component" value="Unassembled WGS sequence"/>
</dbReference>
<dbReference type="EMBL" id="CAJOBA010067655">
    <property type="protein sequence ID" value="CAF4372640.1"/>
    <property type="molecule type" value="Genomic_DNA"/>
</dbReference>
<dbReference type="GO" id="GO:0006047">
    <property type="term" value="P:UDP-N-acetylglucosamine metabolic process"/>
    <property type="evidence" value="ECO:0007669"/>
    <property type="project" value="TreeGrafter"/>
</dbReference>
<dbReference type="GO" id="GO:0006002">
    <property type="term" value="P:fructose 6-phosphate metabolic process"/>
    <property type="evidence" value="ECO:0007669"/>
    <property type="project" value="TreeGrafter"/>
</dbReference>
<dbReference type="AlphaFoldDB" id="A0A8S2FY95"/>
<accession>A0A8S2FY95</accession>
<feature type="non-terminal residue" evidence="1">
    <location>
        <position position="1"/>
    </location>
</feature>
<evidence type="ECO:0000313" key="3">
    <source>
        <dbReference type="Proteomes" id="UP000677228"/>
    </source>
</evidence>
<sequence length="193" mass="22071">MHYTLDDTRQQLNELPVLVEKLVHAHVNSDGAIIFNGLKKYLNQIRQCGHMTIIGKKACYRSALGIVLFLKELLSIPVTVLLPLDFRYGAIKHLTTDAESVLRYCKERGAVILAMTNNESSRIACGTHCDFVVNIGAEKSCSNVKAYILYSIELILFDLNLCEDMIRQDRRRELLLDELRQCPDLIRRLFKCD</sequence>